<dbReference type="Pfam" id="PF12704">
    <property type="entry name" value="MacB_PCD"/>
    <property type="match status" value="2"/>
</dbReference>
<feature type="domain" description="MacB-like periplasmic core" evidence="8">
    <location>
        <begin position="100"/>
        <end position="319"/>
    </location>
</feature>
<feature type="transmembrane region" description="Helical" evidence="6">
    <location>
        <begin position="409"/>
        <end position="438"/>
    </location>
</feature>
<gene>
    <name evidence="9" type="ORF">BFP71_10050</name>
</gene>
<evidence type="ECO:0000259" key="7">
    <source>
        <dbReference type="Pfam" id="PF02687"/>
    </source>
</evidence>
<feature type="transmembrane region" description="Helical" evidence="6">
    <location>
        <begin position="458"/>
        <end position="481"/>
    </location>
</feature>
<organism evidence="9 10">
    <name type="scientific">Roseivirga misakiensis</name>
    <dbReference type="NCBI Taxonomy" id="1563681"/>
    <lineage>
        <taxon>Bacteria</taxon>
        <taxon>Pseudomonadati</taxon>
        <taxon>Bacteroidota</taxon>
        <taxon>Cytophagia</taxon>
        <taxon>Cytophagales</taxon>
        <taxon>Roseivirgaceae</taxon>
        <taxon>Roseivirga</taxon>
    </lineage>
</organism>
<keyword evidence="4 6" id="KW-1133">Transmembrane helix</keyword>
<dbReference type="GO" id="GO:0005886">
    <property type="term" value="C:plasma membrane"/>
    <property type="evidence" value="ECO:0007669"/>
    <property type="project" value="UniProtKB-SubCell"/>
</dbReference>
<feature type="domain" description="ABC3 transporter permease C-terminal" evidence="7">
    <location>
        <begin position="369"/>
        <end position="486"/>
    </location>
</feature>
<feature type="domain" description="MacB-like periplasmic core" evidence="8">
    <location>
        <begin position="515"/>
        <end position="674"/>
    </location>
</feature>
<evidence type="ECO:0008006" key="11">
    <source>
        <dbReference type="Google" id="ProtNLM"/>
    </source>
</evidence>
<comment type="caution">
    <text evidence="9">The sequence shown here is derived from an EMBL/GenBank/DDBJ whole genome shotgun (WGS) entry which is preliminary data.</text>
</comment>
<evidence type="ECO:0000256" key="3">
    <source>
        <dbReference type="ARBA" id="ARBA00022692"/>
    </source>
</evidence>
<evidence type="ECO:0000313" key="9">
    <source>
        <dbReference type="EMBL" id="OEJ99881.1"/>
    </source>
</evidence>
<dbReference type="InterPro" id="IPR050250">
    <property type="entry name" value="Macrolide_Exporter_MacB"/>
</dbReference>
<dbReference type="InterPro" id="IPR003838">
    <property type="entry name" value="ABC3_permease_C"/>
</dbReference>
<keyword evidence="3 6" id="KW-0812">Transmembrane</keyword>
<evidence type="ECO:0000259" key="8">
    <source>
        <dbReference type="Pfam" id="PF12704"/>
    </source>
</evidence>
<dbReference type="InterPro" id="IPR025857">
    <property type="entry name" value="MacB_PCD"/>
</dbReference>
<evidence type="ECO:0000256" key="5">
    <source>
        <dbReference type="ARBA" id="ARBA00023136"/>
    </source>
</evidence>
<feature type="transmembrane region" description="Helical" evidence="6">
    <location>
        <begin position="100"/>
        <end position="122"/>
    </location>
</feature>
<keyword evidence="2" id="KW-1003">Cell membrane</keyword>
<evidence type="ECO:0000256" key="2">
    <source>
        <dbReference type="ARBA" id="ARBA00022475"/>
    </source>
</evidence>
<sequence>MSYQEINSKPPWFGEWLLRSFCSYDFLNTALWDMEEIYIDNIKLKGKNKAKWLYLKEACGVIYHLYFKGNSHYATNNIAMVKNNIIVALRSIKKNKGNGFVNILGLSSALILFLLTTIYTSYEFSYDSYHEHSDNIYRVYKSINVIDDPDYRDSGTPGPLANALTTEFPAIVGAARIINWGKLLVEMGGEKYIEPDIFPADPSIFNIFSFEAVSGKIDDFIADPFTMAISETIAMKYFNRTDVVGESVTFNKKYPMKITGVFKDMPENSSFKMDIIVHFESIVSEYEQSLARWGNNPFYTYLRVEENVDAKALEAQLTSIRAKYANDPMDEDGQDVTYFLQPLKDVHFERNIQGSLGTPVNGQRLQNYFIISVIILIMACVNYVNLATAESIVRMKEVGIRKAIGAKRANLIAQFMISSGLVVFFAMAFSTLVTFLVLPAFANFVERPLKLEFFDPRLLSFLLATWFGLTLISGLYPALMASRFNPLQALSGRGLVKAKGGILRKGLVVFQFTVSIILILAAIVLVKQLRYIDNLDTGYSRDNIVILSTRDDAVDDRLDNYMEELRKISGVSTVATSWSLPTNVTSNTQANWNGITDAERLPMYMVGVTHDFFDLYDIEVIEGRSFDKDIKTDRKSILLNETAVKELGWENPIGREMITQAGVKTQVIGVVKDFHIKSLRDKIEPLQILLNGRYAILAVKINADLYETLVKIEELYESYSPIHPFEYRLFEDVYDKAYAEESKMAKLAFWITLLAISIACLGLYGLASHRVEQMVKELGVRKVMGATTNNLLSLLSRDFLKLLGISFLVAGPVAYYVMNLWLDGFAYHTQFGVTSFILALVLIGIVAIVAIGYRTYTAAVGNPVEALRQE</sequence>
<feature type="transmembrane region" description="Helical" evidence="6">
    <location>
        <begin position="747"/>
        <end position="767"/>
    </location>
</feature>
<dbReference type="EMBL" id="MDGQ01000005">
    <property type="protein sequence ID" value="OEJ99881.1"/>
    <property type="molecule type" value="Genomic_DNA"/>
</dbReference>
<dbReference type="PANTHER" id="PTHR30572">
    <property type="entry name" value="MEMBRANE COMPONENT OF TRANSPORTER-RELATED"/>
    <property type="match status" value="1"/>
</dbReference>
<reference evidence="9 10" key="1">
    <citation type="submission" date="2016-08" db="EMBL/GenBank/DDBJ databases">
        <title>Draft genome of Fabibacter sp. strain SK-8.</title>
        <authorList>
            <person name="Wong S.-K."/>
            <person name="Hamasaki K."/>
            <person name="Yoshizawa S."/>
        </authorList>
    </citation>
    <scope>NUCLEOTIDE SEQUENCE [LARGE SCALE GENOMIC DNA]</scope>
    <source>
        <strain evidence="9 10">SK-8</strain>
    </source>
</reference>
<keyword evidence="10" id="KW-1185">Reference proteome</keyword>
<dbReference type="OrthoDB" id="905059at2"/>
<dbReference type="STRING" id="1563681.BFP71_10050"/>
<evidence type="ECO:0000313" key="10">
    <source>
        <dbReference type="Proteomes" id="UP000095552"/>
    </source>
</evidence>
<dbReference type="AlphaFoldDB" id="A0A1E5SLA4"/>
<feature type="transmembrane region" description="Helical" evidence="6">
    <location>
        <begin position="799"/>
        <end position="818"/>
    </location>
</feature>
<proteinExistence type="predicted"/>
<feature type="transmembrane region" description="Helical" evidence="6">
    <location>
        <begin position="830"/>
        <end position="853"/>
    </location>
</feature>
<name>A0A1E5SLA4_9BACT</name>
<protein>
    <recommendedName>
        <fullName evidence="11">ABC transporter permease</fullName>
    </recommendedName>
</protein>
<dbReference type="GO" id="GO:0022857">
    <property type="term" value="F:transmembrane transporter activity"/>
    <property type="evidence" value="ECO:0007669"/>
    <property type="project" value="TreeGrafter"/>
</dbReference>
<comment type="subcellular location">
    <subcellularLocation>
        <location evidence="1">Cell membrane</location>
        <topology evidence="1">Multi-pass membrane protein</topology>
    </subcellularLocation>
</comment>
<accession>A0A1E5SLA4</accession>
<evidence type="ECO:0000256" key="4">
    <source>
        <dbReference type="ARBA" id="ARBA00022989"/>
    </source>
</evidence>
<keyword evidence="5 6" id="KW-0472">Membrane</keyword>
<dbReference type="PANTHER" id="PTHR30572:SF18">
    <property type="entry name" value="ABC-TYPE MACROLIDE FAMILY EXPORT SYSTEM PERMEASE COMPONENT 2"/>
    <property type="match status" value="1"/>
</dbReference>
<dbReference type="Proteomes" id="UP000095552">
    <property type="component" value="Unassembled WGS sequence"/>
</dbReference>
<evidence type="ECO:0000256" key="6">
    <source>
        <dbReference type="SAM" id="Phobius"/>
    </source>
</evidence>
<feature type="transmembrane region" description="Helical" evidence="6">
    <location>
        <begin position="502"/>
        <end position="526"/>
    </location>
</feature>
<dbReference type="RefSeq" id="WP_069835344.1">
    <property type="nucleotide sequence ID" value="NZ_MDGQ01000005.1"/>
</dbReference>
<evidence type="ECO:0000256" key="1">
    <source>
        <dbReference type="ARBA" id="ARBA00004651"/>
    </source>
</evidence>
<feature type="transmembrane region" description="Helical" evidence="6">
    <location>
        <begin position="368"/>
        <end position="388"/>
    </location>
</feature>
<dbReference type="Pfam" id="PF02687">
    <property type="entry name" value="FtsX"/>
    <property type="match status" value="1"/>
</dbReference>